<dbReference type="Pfam" id="PF00126">
    <property type="entry name" value="HTH_1"/>
    <property type="match status" value="1"/>
</dbReference>
<reference evidence="6 7" key="1">
    <citation type="submission" date="2018-07" db="EMBL/GenBank/DDBJ databases">
        <title>Rhizobium leguminosarum strain:ATCC 14479 Genome sequencing and assembly.</title>
        <authorList>
            <person name="Chakraborty R."/>
        </authorList>
    </citation>
    <scope>NUCLEOTIDE SEQUENCE [LARGE SCALE GENOMIC DNA]</scope>
    <source>
        <strain evidence="6 7">ATCC 14479</strain>
        <plasmid evidence="7">Plasmid unnamed4</plasmid>
    </source>
</reference>
<evidence type="ECO:0000256" key="1">
    <source>
        <dbReference type="ARBA" id="ARBA00009437"/>
    </source>
</evidence>
<evidence type="ECO:0000256" key="3">
    <source>
        <dbReference type="ARBA" id="ARBA00023125"/>
    </source>
</evidence>
<keyword evidence="2" id="KW-0805">Transcription regulation</keyword>
<dbReference type="Gene3D" id="1.10.10.10">
    <property type="entry name" value="Winged helix-like DNA-binding domain superfamily/Winged helix DNA-binding domain"/>
    <property type="match status" value="1"/>
</dbReference>
<accession>A0A2Z4YVU4</accession>
<comment type="similarity">
    <text evidence="1">Belongs to the LysR transcriptional regulatory family.</text>
</comment>
<dbReference type="PANTHER" id="PTHR30346:SF0">
    <property type="entry name" value="HCA OPERON TRANSCRIPTIONAL ACTIVATOR HCAR"/>
    <property type="match status" value="1"/>
</dbReference>
<dbReference type="GO" id="GO:0003700">
    <property type="term" value="F:DNA-binding transcription factor activity"/>
    <property type="evidence" value="ECO:0007669"/>
    <property type="project" value="InterPro"/>
</dbReference>
<keyword evidence="3" id="KW-0238">DNA-binding</keyword>
<evidence type="ECO:0000256" key="4">
    <source>
        <dbReference type="ARBA" id="ARBA00023163"/>
    </source>
</evidence>
<dbReference type="EMBL" id="CP030764">
    <property type="protein sequence ID" value="AXA44655.1"/>
    <property type="molecule type" value="Genomic_DNA"/>
</dbReference>
<dbReference type="SUPFAM" id="SSF53850">
    <property type="entry name" value="Periplasmic binding protein-like II"/>
    <property type="match status" value="1"/>
</dbReference>
<evidence type="ECO:0000259" key="5">
    <source>
        <dbReference type="PROSITE" id="PS50931"/>
    </source>
</evidence>
<dbReference type="SUPFAM" id="SSF46785">
    <property type="entry name" value="Winged helix' DNA-binding domain"/>
    <property type="match status" value="1"/>
</dbReference>
<dbReference type="InterPro" id="IPR000847">
    <property type="entry name" value="LysR_HTH_N"/>
</dbReference>
<sequence>MATILHCINPSDISDILLLCPSLVIDRCGEGAEPEEETRKWSYASSPTSSRWPKNCISAGRPPRCASPQPALSNHVQALERELGCPLFIRSTSRVELTRAGEIFYARCVGILSEIDLSTEITRAVAGKTIRQIRIGTVYPATTGVLPAFLAKIARKYPDIRIHISSGNTGDIIRGLESGQINLGFIRPVENIGSLRFASIAHERYLLAVARSNRLAEQGEIGIDDLRSEKIIAFNRQNLSFTERYFNEKFEEYDLTRNIAYSCDDTYSLVSLVSAGLGIGFAPEWTEGLPNRAFELKAVRGIDFRIGLGVAWNKEDPTASRDDIVDIARSLARPGR</sequence>
<dbReference type="AlphaFoldDB" id="A0A2Z4YVU4"/>
<dbReference type="InterPro" id="IPR005119">
    <property type="entry name" value="LysR_subst-bd"/>
</dbReference>
<geneLocation type="plasmid" evidence="6 7">
    <name>unnamed4</name>
</geneLocation>
<protein>
    <submittedName>
        <fullName evidence="6">LysR substrate binding domain family protein</fullName>
    </submittedName>
</protein>
<proteinExistence type="inferred from homology"/>
<dbReference type="PANTHER" id="PTHR30346">
    <property type="entry name" value="TRANSCRIPTIONAL DUAL REGULATOR HCAR-RELATED"/>
    <property type="match status" value="1"/>
</dbReference>
<evidence type="ECO:0000313" key="6">
    <source>
        <dbReference type="EMBL" id="AXA44655.1"/>
    </source>
</evidence>
<evidence type="ECO:0000256" key="2">
    <source>
        <dbReference type="ARBA" id="ARBA00023015"/>
    </source>
</evidence>
<dbReference type="GO" id="GO:0032993">
    <property type="term" value="C:protein-DNA complex"/>
    <property type="evidence" value="ECO:0007669"/>
    <property type="project" value="TreeGrafter"/>
</dbReference>
<name>A0A2Z4YVU4_RHILE</name>
<organism evidence="6 7">
    <name type="scientific">Rhizobium leguminosarum</name>
    <dbReference type="NCBI Taxonomy" id="384"/>
    <lineage>
        <taxon>Bacteria</taxon>
        <taxon>Pseudomonadati</taxon>
        <taxon>Pseudomonadota</taxon>
        <taxon>Alphaproteobacteria</taxon>
        <taxon>Hyphomicrobiales</taxon>
        <taxon>Rhizobiaceae</taxon>
        <taxon>Rhizobium/Agrobacterium group</taxon>
        <taxon>Rhizobium</taxon>
    </lineage>
</organism>
<dbReference type="Gene3D" id="3.40.190.10">
    <property type="entry name" value="Periplasmic binding protein-like II"/>
    <property type="match status" value="2"/>
</dbReference>
<gene>
    <name evidence="6" type="ORF">DLJ82_6685</name>
</gene>
<keyword evidence="4" id="KW-0804">Transcription</keyword>
<evidence type="ECO:0000313" key="7">
    <source>
        <dbReference type="Proteomes" id="UP000251166"/>
    </source>
</evidence>
<dbReference type="CDD" id="cd08414">
    <property type="entry name" value="PBP2_LTTR_aromatics_like"/>
    <property type="match status" value="1"/>
</dbReference>
<feature type="domain" description="HTH lysR-type" evidence="5">
    <location>
        <begin position="68"/>
        <end position="98"/>
    </location>
</feature>
<dbReference type="PROSITE" id="PS50931">
    <property type="entry name" value="HTH_LYSR"/>
    <property type="match status" value="1"/>
</dbReference>
<dbReference type="Proteomes" id="UP000251166">
    <property type="component" value="Plasmid unnamed4"/>
</dbReference>
<dbReference type="Pfam" id="PF03466">
    <property type="entry name" value="LysR_substrate"/>
    <property type="match status" value="1"/>
</dbReference>
<dbReference type="InterPro" id="IPR036390">
    <property type="entry name" value="WH_DNA-bd_sf"/>
</dbReference>
<dbReference type="GO" id="GO:0003677">
    <property type="term" value="F:DNA binding"/>
    <property type="evidence" value="ECO:0007669"/>
    <property type="project" value="UniProtKB-KW"/>
</dbReference>
<dbReference type="InterPro" id="IPR036388">
    <property type="entry name" value="WH-like_DNA-bd_sf"/>
</dbReference>
<keyword evidence="6" id="KW-0614">Plasmid</keyword>